<dbReference type="PRINTS" id="PR00455">
    <property type="entry name" value="HTHTETR"/>
</dbReference>
<keyword evidence="2" id="KW-0238">DNA-binding</keyword>
<dbReference type="PANTHER" id="PTHR30055:SF234">
    <property type="entry name" value="HTH-TYPE TRANSCRIPTIONAL REGULATOR BETI"/>
    <property type="match status" value="1"/>
</dbReference>
<dbReference type="InterPro" id="IPR009057">
    <property type="entry name" value="Homeodomain-like_sf"/>
</dbReference>
<evidence type="ECO:0000313" key="5">
    <source>
        <dbReference type="EMBL" id="CAB4909103.1"/>
    </source>
</evidence>
<keyword evidence="3" id="KW-0804">Transcription</keyword>
<dbReference type="Pfam" id="PF00440">
    <property type="entry name" value="TetR_N"/>
    <property type="match status" value="1"/>
</dbReference>
<dbReference type="GO" id="GO:0000976">
    <property type="term" value="F:transcription cis-regulatory region binding"/>
    <property type="evidence" value="ECO:0007669"/>
    <property type="project" value="TreeGrafter"/>
</dbReference>
<sequence>MSIHTGRAQLVASSVAPRASIRQVHKQATRSRIIDAAKEVFDEQGYEITTIDDIAIRAQVGRSTLYTHFQGKNEIALAISEDLTDKMHISVALLGQTTPGDPTSLANWLSELEEHIRARTTLNNSIFPFPTADTAASVQRLGLTARSTIDQWTAAGWESAIENDVEHLRLLIILCIRWLILYPGLQVPEPTNSREVLIDIVSHEVLRIVKRS</sequence>
<evidence type="ECO:0000313" key="6">
    <source>
        <dbReference type="EMBL" id="CAB5040999.1"/>
    </source>
</evidence>
<dbReference type="PROSITE" id="PS50977">
    <property type="entry name" value="HTH_TETR_2"/>
    <property type="match status" value="1"/>
</dbReference>
<evidence type="ECO:0000259" key="4">
    <source>
        <dbReference type="PROSITE" id="PS50977"/>
    </source>
</evidence>
<dbReference type="SUPFAM" id="SSF46689">
    <property type="entry name" value="Homeodomain-like"/>
    <property type="match status" value="1"/>
</dbReference>
<dbReference type="PANTHER" id="PTHR30055">
    <property type="entry name" value="HTH-TYPE TRANSCRIPTIONAL REGULATOR RUTR"/>
    <property type="match status" value="1"/>
</dbReference>
<name>A0A6J7GXS7_9ZZZZ</name>
<dbReference type="Gene3D" id="1.10.357.10">
    <property type="entry name" value="Tetracycline Repressor, domain 2"/>
    <property type="match status" value="1"/>
</dbReference>
<evidence type="ECO:0000256" key="1">
    <source>
        <dbReference type="ARBA" id="ARBA00023015"/>
    </source>
</evidence>
<proteinExistence type="predicted"/>
<protein>
    <submittedName>
        <fullName evidence="5">Unannotated protein</fullName>
    </submittedName>
</protein>
<dbReference type="InterPro" id="IPR050109">
    <property type="entry name" value="HTH-type_TetR-like_transc_reg"/>
</dbReference>
<organism evidence="5">
    <name type="scientific">freshwater metagenome</name>
    <dbReference type="NCBI Taxonomy" id="449393"/>
    <lineage>
        <taxon>unclassified sequences</taxon>
        <taxon>metagenomes</taxon>
        <taxon>ecological metagenomes</taxon>
    </lineage>
</organism>
<gene>
    <name evidence="5" type="ORF">UFOPK3495_01460</name>
    <name evidence="6" type="ORF">UFOPK4237_01235</name>
</gene>
<accession>A0A6J7GXS7</accession>
<reference evidence="5" key="1">
    <citation type="submission" date="2020-05" db="EMBL/GenBank/DDBJ databases">
        <authorList>
            <person name="Chiriac C."/>
            <person name="Salcher M."/>
            <person name="Ghai R."/>
            <person name="Kavagutti S V."/>
        </authorList>
    </citation>
    <scope>NUCLEOTIDE SEQUENCE</scope>
</reference>
<dbReference type="AlphaFoldDB" id="A0A6J7GXS7"/>
<dbReference type="EMBL" id="CAFBMC010000103">
    <property type="protein sequence ID" value="CAB4909103.1"/>
    <property type="molecule type" value="Genomic_DNA"/>
</dbReference>
<dbReference type="InterPro" id="IPR001647">
    <property type="entry name" value="HTH_TetR"/>
</dbReference>
<dbReference type="GO" id="GO:0003700">
    <property type="term" value="F:DNA-binding transcription factor activity"/>
    <property type="evidence" value="ECO:0007669"/>
    <property type="project" value="TreeGrafter"/>
</dbReference>
<keyword evidence="1" id="KW-0805">Transcription regulation</keyword>
<evidence type="ECO:0000256" key="3">
    <source>
        <dbReference type="ARBA" id="ARBA00023163"/>
    </source>
</evidence>
<evidence type="ECO:0000256" key="2">
    <source>
        <dbReference type="ARBA" id="ARBA00023125"/>
    </source>
</evidence>
<feature type="domain" description="HTH tetR-type" evidence="4">
    <location>
        <begin position="27"/>
        <end position="87"/>
    </location>
</feature>
<dbReference type="EMBL" id="CAFBPZ010000093">
    <property type="protein sequence ID" value="CAB5040999.1"/>
    <property type="molecule type" value="Genomic_DNA"/>
</dbReference>